<dbReference type="GO" id="GO:0006307">
    <property type="term" value="P:DNA alkylation repair"/>
    <property type="evidence" value="ECO:0007669"/>
    <property type="project" value="InterPro"/>
</dbReference>
<keyword evidence="5" id="KW-0862">Zinc</keyword>
<dbReference type="Pfam" id="PF13532">
    <property type="entry name" value="2OG-FeII_Oxy_2"/>
    <property type="match status" value="1"/>
</dbReference>
<dbReference type="PROSITE" id="PS51908">
    <property type="entry name" value="ZF_UBZ4"/>
    <property type="match status" value="1"/>
</dbReference>
<organism evidence="11 12">
    <name type="scientific">Coccomyxa viridis</name>
    <dbReference type="NCBI Taxonomy" id="1274662"/>
    <lineage>
        <taxon>Eukaryota</taxon>
        <taxon>Viridiplantae</taxon>
        <taxon>Chlorophyta</taxon>
        <taxon>core chlorophytes</taxon>
        <taxon>Trebouxiophyceae</taxon>
        <taxon>Trebouxiophyceae incertae sedis</taxon>
        <taxon>Coccomyxaceae</taxon>
        <taxon>Coccomyxa</taxon>
    </lineage>
</organism>
<feature type="domain" description="UBZ4-type" evidence="10">
    <location>
        <begin position="40"/>
        <end position="68"/>
    </location>
</feature>
<keyword evidence="2" id="KW-0479">Metal-binding</keyword>
<evidence type="ECO:0000313" key="11">
    <source>
        <dbReference type="EMBL" id="CAK0783941.1"/>
    </source>
</evidence>
<dbReference type="SMART" id="SM00734">
    <property type="entry name" value="ZnF_Rad18"/>
    <property type="match status" value="1"/>
</dbReference>
<keyword evidence="12" id="KW-1185">Reference proteome</keyword>
<dbReference type="InterPro" id="IPR032854">
    <property type="entry name" value="ALKBH3"/>
</dbReference>
<dbReference type="Gene3D" id="2.60.120.590">
    <property type="entry name" value="Alpha-ketoglutarate-dependent dioxygenase AlkB-like"/>
    <property type="match status" value="1"/>
</dbReference>
<evidence type="ECO:0000256" key="8">
    <source>
        <dbReference type="SAM" id="MobiDB-lite"/>
    </source>
</evidence>
<comment type="caution">
    <text evidence="11">The sequence shown here is derived from an EMBL/GenBank/DDBJ whole genome shotgun (WGS) entry which is preliminary data.</text>
</comment>
<evidence type="ECO:0000256" key="7">
    <source>
        <dbReference type="PROSITE-ProRule" id="PRU01256"/>
    </source>
</evidence>
<dbReference type="Proteomes" id="UP001314263">
    <property type="component" value="Unassembled WGS sequence"/>
</dbReference>
<dbReference type="PROSITE" id="PS51471">
    <property type="entry name" value="FE2OG_OXY"/>
    <property type="match status" value="1"/>
</dbReference>
<evidence type="ECO:0000256" key="6">
    <source>
        <dbReference type="ARBA" id="ARBA00023204"/>
    </source>
</evidence>
<dbReference type="AlphaFoldDB" id="A0AAV1IAQ0"/>
<dbReference type="SUPFAM" id="SSF51197">
    <property type="entry name" value="Clavaminate synthase-like"/>
    <property type="match status" value="1"/>
</dbReference>
<feature type="domain" description="Fe2OG dioxygenase" evidence="9">
    <location>
        <begin position="267"/>
        <end position="425"/>
    </location>
</feature>
<protein>
    <recommendedName>
        <fullName evidence="13">Fe2OG dioxygenase domain-containing protein</fullName>
    </recommendedName>
</protein>
<dbReference type="PANTHER" id="PTHR31212:SF4">
    <property type="entry name" value="ALPHA-KETOGLUTARATE-DEPENDENT DIOXYGENASE ALKB HOMOLOG 3"/>
    <property type="match status" value="1"/>
</dbReference>
<evidence type="ECO:0000256" key="3">
    <source>
        <dbReference type="ARBA" id="ARBA00022763"/>
    </source>
</evidence>
<dbReference type="GO" id="GO:0003677">
    <property type="term" value="F:DNA binding"/>
    <property type="evidence" value="ECO:0007669"/>
    <property type="project" value="InterPro"/>
</dbReference>
<comment type="similarity">
    <text evidence="1">Belongs to the alkB family.</text>
</comment>
<evidence type="ECO:0000256" key="4">
    <source>
        <dbReference type="ARBA" id="ARBA00022771"/>
    </source>
</evidence>
<dbReference type="InterPro" id="IPR027450">
    <property type="entry name" value="AlkB-like"/>
</dbReference>
<dbReference type="InterPro" id="IPR005123">
    <property type="entry name" value="Oxoglu/Fe-dep_dioxygenase_dom"/>
</dbReference>
<dbReference type="InterPro" id="IPR006642">
    <property type="entry name" value="Rad18_UBZ4"/>
</dbReference>
<keyword evidence="6 7" id="KW-0234">DNA repair</keyword>
<name>A0AAV1IAQ0_9CHLO</name>
<evidence type="ECO:0000259" key="10">
    <source>
        <dbReference type="PROSITE" id="PS51908"/>
    </source>
</evidence>
<accession>A0AAV1IAQ0</accession>
<keyword evidence="4 7" id="KW-0863">Zinc-finger</keyword>
<feature type="region of interest" description="Disordered" evidence="8">
    <location>
        <begin position="331"/>
        <end position="366"/>
    </location>
</feature>
<dbReference type="GO" id="GO:0008270">
    <property type="term" value="F:zinc ion binding"/>
    <property type="evidence" value="ECO:0007669"/>
    <property type="project" value="UniProtKB-KW"/>
</dbReference>
<reference evidence="11 12" key="1">
    <citation type="submission" date="2023-10" db="EMBL/GenBank/DDBJ databases">
        <authorList>
            <person name="Maclean D."/>
            <person name="Macfadyen A."/>
        </authorList>
    </citation>
    <scope>NUCLEOTIDE SEQUENCE [LARGE SCALE GENOMIC DNA]</scope>
</reference>
<proteinExistence type="inferred from homology"/>
<keyword evidence="3 7" id="KW-0227">DNA damage</keyword>
<dbReference type="EMBL" id="CAUYUE010000009">
    <property type="protein sequence ID" value="CAK0783941.1"/>
    <property type="molecule type" value="Genomic_DNA"/>
</dbReference>
<dbReference type="GO" id="GO:0051213">
    <property type="term" value="F:dioxygenase activity"/>
    <property type="evidence" value="ECO:0007669"/>
    <property type="project" value="InterPro"/>
</dbReference>
<gene>
    <name evidence="11" type="ORF">CVIRNUC_007144</name>
</gene>
<evidence type="ECO:0000256" key="1">
    <source>
        <dbReference type="ARBA" id="ARBA00007879"/>
    </source>
</evidence>
<dbReference type="PANTHER" id="PTHR31212">
    <property type="entry name" value="ALPHA-KETOGLUTARATE-DEPENDENT DIOXYGENASE ALKB HOMOLOG 3"/>
    <property type="match status" value="1"/>
</dbReference>
<dbReference type="InterPro" id="IPR037151">
    <property type="entry name" value="AlkB-like_sf"/>
</dbReference>
<evidence type="ECO:0000259" key="9">
    <source>
        <dbReference type="PROSITE" id="PS51471"/>
    </source>
</evidence>
<evidence type="ECO:0008006" key="13">
    <source>
        <dbReference type="Google" id="ProtNLM"/>
    </source>
</evidence>
<sequence length="507" mass="55929">MAPCLPRLLSAYVACAMPVKRKLAAAAVGAPVQTPNGSRFVDCPVCSQRVAHYLINSHLDYECGRSTSSLADARTEATAAMEPIKRAGKSTEMFEEISDDLLQSAAHPQIPTSDREAALAQQPWWDQTWKPLAFVPSRQRGRKQPLSDEELRQATPCELVRNVLPKGLAEELLVLLLAESPSWQRGQWTMFGKTHAAPRTSCYYSLDADGEEQVDADEFRDVSKKVERREALMSLRKAADIIDSTVQRLQERVWPELSPRDQQSGWRSSYALANMYRDGTEATGAHADRITPLGKRPAIASLSIGATRVFRVKRATAAPEDLGSETAAGAEKVAGHAHSPLEADMPSMSGEGKQEETLADGSASPLSSSVGHIDSVDLHLVHNTLVIMWPPCQEEWRHEIPRSKTVKAHPVAGLARINLTFRRLDPQTATRAPACKCGQKAVLKAALGKRKPPQRLAQRLAPGQHAYYWCCDNTQTGTCGFWKWDEEPREQPANTEEQAKVATFQPF</sequence>
<evidence type="ECO:0000256" key="5">
    <source>
        <dbReference type="ARBA" id="ARBA00022833"/>
    </source>
</evidence>
<evidence type="ECO:0000313" key="12">
    <source>
        <dbReference type="Proteomes" id="UP001314263"/>
    </source>
</evidence>
<evidence type="ECO:0000256" key="2">
    <source>
        <dbReference type="ARBA" id="ARBA00022723"/>
    </source>
</evidence>